<organism evidence="2 3">
    <name type="scientific">Halocaridina rubra</name>
    <name type="common">Hawaiian red shrimp</name>
    <dbReference type="NCBI Taxonomy" id="373956"/>
    <lineage>
        <taxon>Eukaryota</taxon>
        <taxon>Metazoa</taxon>
        <taxon>Ecdysozoa</taxon>
        <taxon>Arthropoda</taxon>
        <taxon>Crustacea</taxon>
        <taxon>Multicrustacea</taxon>
        <taxon>Malacostraca</taxon>
        <taxon>Eumalacostraca</taxon>
        <taxon>Eucarida</taxon>
        <taxon>Decapoda</taxon>
        <taxon>Pleocyemata</taxon>
        <taxon>Caridea</taxon>
        <taxon>Atyoidea</taxon>
        <taxon>Atyidae</taxon>
        <taxon>Halocaridina</taxon>
    </lineage>
</organism>
<feature type="region of interest" description="Disordered" evidence="1">
    <location>
        <begin position="81"/>
        <end position="102"/>
    </location>
</feature>
<keyword evidence="3" id="KW-1185">Reference proteome</keyword>
<evidence type="ECO:0000313" key="2">
    <source>
        <dbReference type="EMBL" id="KAK7080505.1"/>
    </source>
</evidence>
<proteinExistence type="predicted"/>
<dbReference type="EMBL" id="JAXCGZ010005890">
    <property type="protein sequence ID" value="KAK7080505.1"/>
    <property type="molecule type" value="Genomic_DNA"/>
</dbReference>
<dbReference type="Proteomes" id="UP001381693">
    <property type="component" value="Unassembled WGS sequence"/>
</dbReference>
<dbReference type="AlphaFoldDB" id="A0AAN8X9U7"/>
<sequence>VCMKVLVEPEEVIHDLDAVRSTLPSYVTSETEGIANGCIAHGSSALLEPALWHNENGEVPLLRTLHLPVVMQDTYGGEELGRRCDTADGEDNIGEGCAGQDT</sequence>
<feature type="non-terminal residue" evidence="2">
    <location>
        <position position="1"/>
    </location>
</feature>
<accession>A0AAN8X9U7</accession>
<reference evidence="2 3" key="1">
    <citation type="submission" date="2023-11" db="EMBL/GenBank/DDBJ databases">
        <title>Halocaridina rubra genome assembly.</title>
        <authorList>
            <person name="Smith C."/>
        </authorList>
    </citation>
    <scope>NUCLEOTIDE SEQUENCE [LARGE SCALE GENOMIC DNA]</scope>
    <source>
        <strain evidence="2">EP-1</strain>
        <tissue evidence="2">Whole</tissue>
    </source>
</reference>
<name>A0AAN8X9U7_HALRR</name>
<evidence type="ECO:0000256" key="1">
    <source>
        <dbReference type="SAM" id="MobiDB-lite"/>
    </source>
</evidence>
<protein>
    <submittedName>
        <fullName evidence="2">Uncharacterized protein</fullName>
    </submittedName>
</protein>
<gene>
    <name evidence="2" type="ORF">SK128_011327</name>
</gene>
<evidence type="ECO:0000313" key="3">
    <source>
        <dbReference type="Proteomes" id="UP001381693"/>
    </source>
</evidence>
<comment type="caution">
    <text evidence="2">The sequence shown here is derived from an EMBL/GenBank/DDBJ whole genome shotgun (WGS) entry which is preliminary data.</text>
</comment>